<dbReference type="Gene3D" id="1.20.1260.20">
    <property type="entry name" value="PPE superfamily"/>
    <property type="match status" value="1"/>
</dbReference>
<protein>
    <recommendedName>
        <fullName evidence="4">PPE family protein</fullName>
    </recommendedName>
</protein>
<dbReference type="InterPro" id="IPR038332">
    <property type="entry name" value="PPE_sf"/>
</dbReference>
<name>A0A7D6VEZ8_9NOCA</name>
<evidence type="ECO:0000313" key="3">
    <source>
        <dbReference type="Proteomes" id="UP000515512"/>
    </source>
</evidence>
<dbReference type="Proteomes" id="UP000515512">
    <property type="component" value="Chromosome"/>
</dbReference>
<evidence type="ECO:0000256" key="1">
    <source>
        <dbReference type="SAM" id="MobiDB-lite"/>
    </source>
</evidence>
<feature type="compositionally biased region" description="Low complexity" evidence="1">
    <location>
        <begin position="331"/>
        <end position="349"/>
    </location>
</feature>
<sequence>MGPRPDGPEVLRRSARRIQLGAEREQIRISHSDVDPDYIRQLEDFGSLSHAHIHACVQAMDPGAMRSLSDTWVSIADSLAGAVNGLHMTMQSALAEGLAGQIADAAETAANQFTRQAMDVTEVAHITGLRIESAACAAEALRKTVPPPVDPSAPEADEQFQLALAAIEANYVPFYPAAGSGVPAFAPIEMPGGGEGSAVPGSATGSGGSGHGRSGYATRTTDFLAVPPGSNDYQSIRPADAPGGTPDRVSPGADPRGSAGYSGWEYSNPATEFADPAVAPAADRPTDPSTDPAASGGGHSPALTAPGLSGLPASPGSPGGTTVPYDTRGNPTAPLSATPATPFAASPRTGPGAVGWMPGAYPPGGRAGTDPDSSRNTPDWLIRDREDELFGTPPTTVPAVLGAEIPAADNTCARTEDDRSR</sequence>
<keyword evidence="3" id="KW-1185">Reference proteome</keyword>
<dbReference type="AlphaFoldDB" id="A0A7D6VEZ8"/>
<gene>
    <name evidence="2" type="ORF">H0264_15540</name>
</gene>
<dbReference type="KEGG" id="nhu:H0264_15540"/>
<organism evidence="2 3">
    <name type="scientific">Nocardia huaxiensis</name>
    <dbReference type="NCBI Taxonomy" id="2755382"/>
    <lineage>
        <taxon>Bacteria</taxon>
        <taxon>Bacillati</taxon>
        <taxon>Actinomycetota</taxon>
        <taxon>Actinomycetes</taxon>
        <taxon>Mycobacteriales</taxon>
        <taxon>Nocardiaceae</taxon>
        <taxon>Nocardia</taxon>
    </lineage>
</organism>
<feature type="region of interest" description="Disordered" evidence="1">
    <location>
        <begin position="195"/>
        <end position="398"/>
    </location>
</feature>
<feature type="compositionally biased region" description="Low complexity" evidence="1">
    <location>
        <begin position="305"/>
        <end position="316"/>
    </location>
</feature>
<proteinExistence type="predicted"/>
<feature type="compositionally biased region" description="Low complexity" evidence="1">
    <location>
        <begin position="274"/>
        <end position="283"/>
    </location>
</feature>
<feature type="compositionally biased region" description="Gly residues" evidence="1">
    <location>
        <begin position="204"/>
        <end position="213"/>
    </location>
</feature>
<evidence type="ECO:0008006" key="4">
    <source>
        <dbReference type="Google" id="ProtNLM"/>
    </source>
</evidence>
<evidence type="ECO:0000313" key="2">
    <source>
        <dbReference type="EMBL" id="QLY33453.1"/>
    </source>
</evidence>
<dbReference type="EMBL" id="CP059399">
    <property type="protein sequence ID" value="QLY33453.1"/>
    <property type="molecule type" value="Genomic_DNA"/>
</dbReference>
<reference evidence="2 3" key="1">
    <citation type="submission" date="2020-07" db="EMBL/GenBank/DDBJ databases">
        <authorList>
            <person name="Zhuang K."/>
            <person name="Ran Y."/>
        </authorList>
    </citation>
    <scope>NUCLEOTIDE SEQUENCE [LARGE SCALE GENOMIC DNA]</scope>
    <source>
        <strain evidence="2 3">WCH-YHL-001</strain>
    </source>
</reference>
<accession>A0A7D6VEZ8</accession>
<dbReference type="RefSeq" id="WP_181584617.1">
    <property type="nucleotide sequence ID" value="NZ_CP059399.1"/>
</dbReference>